<dbReference type="EC" id="2.3.2.30" evidence="7"/>
<keyword evidence="2" id="KW-0444">Lipid biosynthesis</keyword>
<dbReference type="Gene3D" id="3.40.630.30">
    <property type="match status" value="1"/>
</dbReference>
<keyword evidence="4" id="KW-0443">Lipid metabolism</keyword>
<dbReference type="PANTHER" id="PTHR37323:SF1">
    <property type="entry name" value="L-ORNITHINE N(ALPHA)-ACYLTRANSFERASE"/>
    <property type="match status" value="1"/>
</dbReference>
<dbReference type="Pfam" id="PF13444">
    <property type="entry name" value="Acetyltransf_5"/>
    <property type="match status" value="1"/>
</dbReference>
<comment type="pathway">
    <text evidence="1">Lipid metabolism.</text>
</comment>
<name>A0ABT5FEH1_9GAMM</name>
<evidence type="ECO:0000256" key="8">
    <source>
        <dbReference type="ARBA" id="ARBA00039866"/>
    </source>
</evidence>
<gene>
    <name evidence="11" type="ORF">PN838_12510</name>
</gene>
<dbReference type="InterPro" id="IPR052351">
    <property type="entry name" value="Ornithine_N-alpha-AT"/>
</dbReference>
<evidence type="ECO:0000256" key="7">
    <source>
        <dbReference type="ARBA" id="ARBA00039058"/>
    </source>
</evidence>
<organism evidence="11 12">
    <name type="scientific">Psychrosphaera algicola</name>
    <dbReference type="NCBI Taxonomy" id="3023714"/>
    <lineage>
        <taxon>Bacteria</taxon>
        <taxon>Pseudomonadati</taxon>
        <taxon>Pseudomonadota</taxon>
        <taxon>Gammaproteobacteria</taxon>
        <taxon>Alteromonadales</taxon>
        <taxon>Pseudoalteromonadaceae</taxon>
        <taxon>Psychrosphaera</taxon>
    </lineage>
</organism>
<evidence type="ECO:0000256" key="3">
    <source>
        <dbReference type="ARBA" id="ARBA00022679"/>
    </source>
</evidence>
<keyword evidence="5" id="KW-0012">Acyltransferase</keyword>
<evidence type="ECO:0000313" key="12">
    <source>
        <dbReference type="Proteomes" id="UP001528411"/>
    </source>
</evidence>
<dbReference type="SUPFAM" id="SSF55729">
    <property type="entry name" value="Acyl-CoA N-acyltransferases (Nat)"/>
    <property type="match status" value="1"/>
</dbReference>
<evidence type="ECO:0000256" key="1">
    <source>
        <dbReference type="ARBA" id="ARBA00005189"/>
    </source>
</evidence>
<evidence type="ECO:0000313" key="11">
    <source>
        <dbReference type="EMBL" id="MDC2889449.1"/>
    </source>
</evidence>
<proteinExistence type="inferred from homology"/>
<keyword evidence="12" id="KW-1185">Reference proteome</keyword>
<comment type="function">
    <text evidence="9">Catalyzes the first step in the biosynthesis of ornithine lipids, which are phosphorus-free membrane lipids. Catalyzes the 3-hydroxyacyl-acyl carrier protein-dependent acylation of ornithine to form lyso-ornithine lipid (LOL).</text>
</comment>
<reference evidence="11 12" key="1">
    <citation type="submission" date="2023-01" db="EMBL/GenBank/DDBJ databases">
        <title>Psychrosphaera sp. nov., isolated from marine algae.</title>
        <authorList>
            <person name="Bayburt H."/>
            <person name="Choi B.J."/>
            <person name="Kim J.M."/>
            <person name="Choi D.G."/>
            <person name="Jeon C.O."/>
        </authorList>
    </citation>
    <scope>NUCLEOTIDE SEQUENCE [LARGE SCALE GENOMIC DNA]</scope>
    <source>
        <strain evidence="11 12">G1-22</strain>
    </source>
</reference>
<comment type="similarity">
    <text evidence="6">Belongs to the acetyltransferase family. OlsB subfamily.</text>
</comment>
<keyword evidence="3" id="KW-0808">Transferase</keyword>
<evidence type="ECO:0000256" key="9">
    <source>
        <dbReference type="ARBA" id="ARBA00045724"/>
    </source>
</evidence>
<evidence type="ECO:0000256" key="10">
    <source>
        <dbReference type="ARBA" id="ARBA00047785"/>
    </source>
</evidence>
<sequence length="288" mass="33206">MAHPEDRKQLKSALKLSELIGTTSDGKLIYNFTHDSDSSVMRELGRLRELTFRAVGEGTGLRRDIDKYDNIYDHIILWDDEELEIVGSYRMAPTKRVKEFHSHIGLYTDTLFDLSHLTDEIVQRGLELGRSFVQPKYWGKRSLDYLWQGIGAYLAKHPDIRYLLGAVSVSNDLNMEAKTSLIRFYQAYFGSRGPIVYAKTPFLLPTDSGLHFNGDDYQTEFTLLKQKMKDENTSVPTLYKQYSELCDDGGTQFCSYNVDPDFSDCIDGFVLVDIEKMKPQKRKRYLQS</sequence>
<comment type="catalytic activity">
    <reaction evidence="10">
        <text>a (3R)-hydroxyacyl-[ACP] + L-ornithine = a lyso-ornithine lipid + holo-[ACP] + H(+)</text>
        <dbReference type="Rhea" id="RHEA:20633"/>
        <dbReference type="Rhea" id="RHEA-COMP:9685"/>
        <dbReference type="Rhea" id="RHEA-COMP:9945"/>
        <dbReference type="ChEBI" id="CHEBI:15378"/>
        <dbReference type="ChEBI" id="CHEBI:46911"/>
        <dbReference type="ChEBI" id="CHEBI:64479"/>
        <dbReference type="ChEBI" id="CHEBI:78827"/>
        <dbReference type="ChEBI" id="CHEBI:138482"/>
        <dbReference type="EC" id="2.3.2.30"/>
    </reaction>
    <physiologicalReaction direction="left-to-right" evidence="10">
        <dbReference type="Rhea" id="RHEA:20634"/>
    </physiologicalReaction>
</comment>
<evidence type="ECO:0000256" key="4">
    <source>
        <dbReference type="ARBA" id="ARBA00023098"/>
    </source>
</evidence>
<comment type="caution">
    <text evidence="11">The sequence shown here is derived from an EMBL/GenBank/DDBJ whole genome shotgun (WGS) entry which is preliminary data.</text>
</comment>
<protein>
    <recommendedName>
        <fullName evidence="8">L-ornithine N(alpha)-acyltransferase</fullName>
        <ecNumber evidence="7">2.3.2.30</ecNumber>
    </recommendedName>
</protein>
<dbReference type="PANTHER" id="PTHR37323">
    <property type="entry name" value="GCN5-RELATED N-ACETYLTRANSFERASE"/>
    <property type="match status" value="1"/>
</dbReference>
<dbReference type="RefSeq" id="WP_272180877.1">
    <property type="nucleotide sequence ID" value="NZ_JAQOMS010000002.1"/>
</dbReference>
<dbReference type="InterPro" id="IPR016181">
    <property type="entry name" value="Acyl_CoA_acyltransferase"/>
</dbReference>
<evidence type="ECO:0000256" key="5">
    <source>
        <dbReference type="ARBA" id="ARBA00023315"/>
    </source>
</evidence>
<evidence type="ECO:0000256" key="6">
    <source>
        <dbReference type="ARBA" id="ARBA00038095"/>
    </source>
</evidence>
<dbReference type="EMBL" id="JAQOMS010000002">
    <property type="protein sequence ID" value="MDC2889449.1"/>
    <property type="molecule type" value="Genomic_DNA"/>
</dbReference>
<dbReference type="Proteomes" id="UP001528411">
    <property type="component" value="Unassembled WGS sequence"/>
</dbReference>
<accession>A0ABT5FEH1</accession>
<evidence type="ECO:0000256" key="2">
    <source>
        <dbReference type="ARBA" id="ARBA00022516"/>
    </source>
</evidence>